<evidence type="ECO:0000256" key="11">
    <source>
        <dbReference type="SAM" id="SignalP"/>
    </source>
</evidence>
<organism evidence="12 13">
    <name type="scientific">Fundidesulfovibrio magnetotacticus</name>
    <dbReference type="NCBI Taxonomy" id="2730080"/>
    <lineage>
        <taxon>Bacteria</taxon>
        <taxon>Pseudomonadati</taxon>
        <taxon>Thermodesulfobacteriota</taxon>
        <taxon>Desulfovibrionia</taxon>
        <taxon>Desulfovibrionales</taxon>
        <taxon>Desulfovibrionaceae</taxon>
        <taxon>Fundidesulfovibrio</taxon>
    </lineage>
</organism>
<feature type="binding site" evidence="9">
    <location>
        <position position="148"/>
    </location>
    <ligand>
        <name>Zn(2+)</name>
        <dbReference type="ChEBI" id="CHEBI:29105"/>
        <note>catalytic</note>
    </ligand>
</feature>
<reference evidence="12 13" key="1">
    <citation type="submission" date="2020-04" db="EMBL/GenBank/DDBJ databases">
        <authorList>
            <consortium name="Desulfovibrio sp. FSS-1 genome sequencing consortium"/>
            <person name="Shimoshige H."/>
            <person name="Kobayashi H."/>
            <person name="Maekawa T."/>
        </authorList>
    </citation>
    <scope>NUCLEOTIDE SEQUENCE [LARGE SCALE GENOMIC DNA]</scope>
    <source>
        <strain evidence="12 13">SIID29052-01</strain>
    </source>
</reference>
<keyword evidence="4 9" id="KW-0378">Hydrolase</keyword>
<evidence type="ECO:0000256" key="4">
    <source>
        <dbReference type="ARBA" id="ARBA00022801"/>
    </source>
</evidence>
<dbReference type="GO" id="GO:0008237">
    <property type="term" value="F:metallopeptidase activity"/>
    <property type="evidence" value="ECO:0007669"/>
    <property type="project" value="UniProtKB-KW"/>
</dbReference>
<keyword evidence="8 10" id="KW-0961">Cell wall biogenesis/degradation</keyword>
<evidence type="ECO:0000313" key="13">
    <source>
        <dbReference type="Proteomes" id="UP000494245"/>
    </source>
</evidence>
<feature type="active site" description="Proton donor/acceptor" evidence="9">
    <location>
        <position position="230"/>
    </location>
</feature>
<evidence type="ECO:0000256" key="6">
    <source>
        <dbReference type="ARBA" id="ARBA00022997"/>
    </source>
</evidence>
<evidence type="ECO:0000256" key="1">
    <source>
        <dbReference type="ARBA" id="ARBA00001362"/>
    </source>
</evidence>
<dbReference type="Pfam" id="PF01427">
    <property type="entry name" value="Peptidase_M15"/>
    <property type="match status" value="2"/>
</dbReference>
<dbReference type="PANTHER" id="PTHR43126">
    <property type="entry name" value="D-ALANYL-D-ALANINE DIPEPTIDASE"/>
    <property type="match status" value="1"/>
</dbReference>
<reference evidence="12 13" key="2">
    <citation type="submission" date="2020-05" db="EMBL/GenBank/DDBJ databases">
        <title>Draft genome sequence of Desulfovibrio sp. strainFSS-1.</title>
        <authorList>
            <person name="Shimoshige H."/>
            <person name="Kobayashi H."/>
            <person name="Maekawa T."/>
        </authorList>
    </citation>
    <scope>NUCLEOTIDE SEQUENCE [LARGE SCALE GENOMIC DNA]</scope>
    <source>
        <strain evidence="12 13">SIID29052-01</strain>
    </source>
</reference>
<keyword evidence="3 9" id="KW-0479">Metal-binding</keyword>
<sequence length="255" mass="29475">MRLMLRTLAIAVLVLNAWQALAADQLPPRFLRLRDLAPDIVQEMRYHGWHNFLGRPVKGYEDPECILTIDAAKALIAVHEELRASGLGVKVYDCYRPQRAVNDFVSWSQVPEDQITKDEFYPRVDKKDFFDLGYVAKKSGHSRGSTVDLTIIPWPPREGEAYTAGQRLMPCNAPYPERFRDNSLDMGTGFDCMDVLSHSLTPDIPFVAQSNRMLLRRLMENNGFSPYEQEWWHFTLRKEPFPDTYFDFPVTSARK</sequence>
<keyword evidence="5 9" id="KW-0862">Zinc</keyword>
<dbReference type="AlphaFoldDB" id="A0A6V8LTM7"/>
<keyword evidence="13" id="KW-1185">Reference proteome</keyword>
<dbReference type="GO" id="GO:0160237">
    <property type="term" value="F:D-Ala-D-Ala dipeptidase activity"/>
    <property type="evidence" value="ECO:0007669"/>
    <property type="project" value="UniProtKB-EC"/>
</dbReference>
<feature type="signal peptide" evidence="11">
    <location>
        <begin position="1"/>
        <end position="22"/>
    </location>
</feature>
<dbReference type="Gene3D" id="3.30.1380.10">
    <property type="match status" value="1"/>
</dbReference>
<dbReference type="HAMAP" id="MF_01924">
    <property type="entry name" value="A_A_dipeptidase"/>
    <property type="match status" value="1"/>
</dbReference>
<evidence type="ECO:0000256" key="3">
    <source>
        <dbReference type="ARBA" id="ARBA00022723"/>
    </source>
</evidence>
<dbReference type="EC" id="3.4.13.22" evidence="9 10"/>
<comment type="cofactor">
    <cofactor evidence="9">
        <name>Zn(2+)</name>
        <dbReference type="ChEBI" id="CHEBI:29105"/>
    </cofactor>
    <text evidence="9">Binds 1 zinc ion per subunit.</text>
</comment>
<dbReference type="Proteomes" id="UP000494245">
    <property type="component" value="Unassembled WGS sequence"/>
</dbReference>
<feature type="site" description="Transition state stabilizer" evidence="9">
    <location>
        <position position="96"/>
    </location>
</feature>
<feature type="chain" id="PRO_5028877414" description="D-alanyl-D-alanine dipeptidase" evidence="11">
    <location>
        <begin position="23"/>
        <end position="255"/>
    </location>
</feature>
<evidence type="ECO:0000256" key="8">
    <source>
        <dbReference type="ARBA" id="ARBA00023316"/>
    </source>
</evidence>
<comment type="function">
    <text evidence="9 10">Catalyzes hydrolysis of the D-alanyl-D-alanine dipeptide.</text>
</comment>
<keyword evidence="7 9" id="KW-0482">Metalloprotease</keyword>
<proteinExistence type="inferred from homology"/>
<feature type="binding site" evidence="9">
    <location>
        <position position="141"/>
    </location>
    <ligand>
        <name>Zn(2+)</name>
        <dbReference type="ChEBI" id="CHEBI:29105"/>
        <note>catalytic</note>
    </ligand>
</feature>
<dbReference type="RefSeq" id="WP_217270487.1">
    <property type="nucleotide sequence ID" value="NZ_BLTE01000004.1"/>
</dbReference>
<dbReference type="InterPro" id="IPR000755">
    <property type="entry name" value="A_A_dipeptidase"/>
</dbReference>
<dbReference type="EMBL" id="BLTE01000004">
    <property type="protein sequence ID" value="GFK93449.1"/>
    <property type="molecule type" value="Genomic_DNA"/>
</dbReference>
<feature type="binding site" evidence="9">
    <location>
        <position position="233"/>
    </location>
    <ligand>
        <name>Zn(2+)</name>
        <dbReference type="ChEBI" id="CHEBI:29105"/>
        <note>catalytic</note>
    </ligand>
</feature>
<keyword evidence="6 9" id="KW-0224">Dipeptidase</keyword>
<evidence type="ECO:0000256" key="7">
    <source>
        <dbReference type="ARBA" id="ARBA00023049"/>
    </source>
</evidence>
<comment type="caution">
    <text evidence="12">The sequence shown here is derived from an EMBL/GenBank/DDBJ whole genome shotgun (WGS) entry which is preliminary data.</text>
</comment>
<dbReference type="GO" id="GO:0071555">
    <property type="term" value="P:cell wall organization"/>
    <property type="evidence" value="ECO:0007669"/>
    <property type="project" value="UniProtKB-KW"/>
</dbReference>
<dbReference type="CDD" id="cd14817">
    <property type="entry name" value="D-Ala-D-Ala_dipeptidase_VanX"/>
    <property type="match status" value="1"/>
</dbReference>
<evidence type="ECO:0000313" key="12">
    <source>
        <dbReference type="EMBL" id="GFK93449.1"/>
    </source>
</evidence>
<dbReference type="PANTHER" id="PTHR43126:SF1">
    <property type="entry name" value="D-ALANYL-D-ALANINE DIPEPTIDASE"/>
    <property type="match status" value="1"/>
</dbReference>
<dbReference type="SUPFAM" id="SSF55166">
    <property type="entry name" value="Hedgehog/DD-peptidase"/>
    <property type="match status" value="1"/>
</dbReference>
<keyword evidence="11" id="KW-0732">Signal</keyword>
<evidence type="ECO:0000256" key="5">
    <source>
        <dbReference type="ARBA" id="ARBA00022833"/>
    </source>
</evidence>
<protein>
    <recommendedName>
        <fullName evidence="9 10">D-alanyl-D-alanine dipeptidase</fullName>
        <shortName evidence="9 10">D-Ala-D-Ala dipeptidase</shortName>
        <ecNumber evidence="9 10">3.4.13.22</ecNumber>
    </recommendedName>
</protein>
<accession>A0A6V8LTM7</accession>
<keyword evidence="2 9" id="KW-0645">Protease</keyword>
<comment type="catalytic activity">
    <reaction evidence="1 9 10">
        <text>D-alanyl-D-alanine + H2O = 2 D-alanine</text>
        <dbReference type="Rhea" id="RHEA:20661"/>
        <dbReference type="ChEBI" id="CHEBI:15377"/>
        <dbReference type="ChEBI" id="CHEBI:57416"/>
        <dbReference type="ChEBI" id="CHEBI:57822"/>
        <dbReference type="EC" id="3.4.13.22"/>
    </reaction>
</comment>
<name>A0A6V8LTM7_9BACT</name>
<gene>
    <name evidence="12" type="primary">vanX</name>
    <name evidence="12" type="ORF">NNJEOMEG_01282</name>
</gene>
<evidence type="ECO:0000256" key="10">
    <source>
        <dbReference type="PIRNR" id="PIRNR026671"/>
    </source>
</evidence>
<dbReference type="GO" id="GO:0006508">
    <property type="term" value="P:proteolysis"/>
    <property type="evidence" value="ECO:0007669"/>
    <property type="project" value="UniProtKB-KW"/>
</dbReference>
<evidence type="ECO:0000256" key="2">
    <source>
        <dbReference type="ARBA" id="ARBA00022670"/>
    </source>
</evidence>
<dbReference type="PIRSF" id="PIRSF026671">
    <property type="entry name" value="AA_dipeptidase"/>
    <property type="match status" value="1"/>
</dbReference>
<comment type="similarity">
    <text evidence="9 10">Belongs to the peptidase M15D family.</text>
</comment>
<dbReference type="GO" id="GO:0008270">
    <property type="term" value="F:zinc ion binding"/>
    <property type="evidence" value="ECO:0007669"/>
    <property type="project" value="UniProtKB-UniRule"/>
</dbReference>
<evidence type="ECO:0000256" key="9">
    <source>
        <dbReference type="HAMAP-Rule" id="MF_01924"/>
    </source>
</evidence>
<dbReference type="InterPro" id="IPR009045">
    <property type="entry name" value="Zn_M74/Hedgehog-like"/>
</dbReference>